<feature type="chain" id="PRO_5005517286" evidence="1">
    <location>
        <begin position="20"/>
        <end position="101"/>
    </location>
</feature>
<feature type="signal peptide" evidence="1">
    <location>
        <begin position="1"/>
        <end position="19"/>
    </location>
</feature>
<accession>A0A0K8RD78</accession>
<name>A0A0K8RD78_IXORI</name>
<dbReference type="Gene3D" id="1.10.150.440">
    <property type="match status" value="1"/>
</dbReference>
<dbReference type="AlphaFoldDB" id="A0A0K8RD78"/>
<evidence type="ECO:0000256" key="1">
    <source>
        <dbReference type="SAM" id="SignalP"/>
    </source>
</evidence>
<reference evidence="2" key="1">
    <citation type="submission" date="2012-12" db="EMBL/GenBank/DDBJ databases">
        <title>Identification and characterization of a phenylalanine ammonia-lyase gene family in Isatis indigotica Fort.</title>
        <authorList>
            <person name="Liu Q."/>
            <person name="Chen J."/>
            <person name="Zhou X."/>
            <person name="Di P."/>
            <person name="Xiao Y."/>
            <person name="Xuan H."/>
            <person name="Zhang L."/>
            <person name="Chen W."/>
        </authorList>
    </citation>
    <scope>NUCLEOTIDE SEQUENCE</scope>
    <source>
        <tissue evidence="2">Salivary gland</tissue>
    </source>
</reference>
<protein>
    <submittedName>
        <fullName evidence="2">Putative microplusin</fullName>
    </submittedName>
</protein>
<proteinExistence type="evidence at transcript level"/>
<evidence type="ECO:0000313" key="2">
    <source>
        <dbReference type="EMBL" id="JAA69036.1"/>
    </source>
</evidence>
<organism evidence="2">
    <name type="scientific">Ixodes ricinus</name>
    <name type="common">Common tick</name>
    <name type="synonym">Acarus ricinus</name>
    <dbReference type="NCBI Taxonomy" id="34613"/>
    <lineage>
        <taxon>Eukaryota</taxon>
        <taxon>Metazoa</taxon>
        <taxon>Ecdysozoa</taxon>
        <taxon>Arthropoda</taxon>
        <taxon>Chelicerata</taxon>
        <taxon>Arachnida</taxon>
        <taxon>Acari</taxon>
        <taxon>Parasitiformes</taxon>
        <taxon>Ixodida</taxon>
        <taxon>Ixodoidea</taxon>
        <taxon>Ixodidae</taxon>
        <taxon>Ixodinae</taxon>
        <taxon>Ixodes</taxon>
    </lineage>
</organism>
<keyword evidence="1" id="KW-0732">Signal</keyword>
<sequence length="101" mass="11449">MKILLFIVTALLLCYSSVSLDYCELEYPDLHKWAVCVGLHSSVNLRTRILEVGKNISCRNFLCTFGKFCLEGSPDTVLPIHFTAEHIAELETLWKECNLGN</sequence>
<dbReference type="EMBL" id="GADI01004772">
    <property type="protein sequence ID" value="JAA69036.1"/>
    <property type="molecule type" value="mRNA"/>
</dbReference>